<proteinExistence type="predicted"/>
<feature type="region of interest" description="Disordered" evidence="1">
    <location>
        <begin position="1"/>
        <end position="24"/>
    </location>
</feature>
<dbReference type="Proteomes" id="UP000773850">
    <property type="component" value="Unassembled WGS sequence"/>
</dbReference>
<accession>A0ABQ7HEP9</accession>
<protein>
    <submittedName>
        <fullName evidence="2">Uncharacterized protein</fullName>
    </submittedName>
</protein>
<evidence type="ECO:0000256" key="1">
    <source>
        <dbReference type="SAM" id="MobiDB-lite"/>
    </source>
</evidence>
<comment type="caution">
    <text evidence="2">The sequence shown here is derived from an EMBL/GenBank/DDBJ whole genome shotgun (WGS) entry which is preliminary data.</text>
</comment>
<dbReference type="EMBL" id="LUCS01000028">
    <property type="protein sequence ID" value="KAF6510689.1"/>
    <property type="molecule type" value="Genomic_DNA"/>
</dbReference>
<evidence type="ECO:0000313" key="3">
    <source>
        <dbReference type="Proteomes" id="UP000773850"/>
    </source>
</evidence>
<gene>
    <name evidence="2" type="ORF">GS8_2846</name>
</gene>
<evidence type="ECO:0000313" key="2">
    <source>
        <dbReference type="EMBL" id="KAF6510689.1"/>
    </source>
</evidence>
<reference evidence="2 3" key="1">
    <citation type="submission" date="2016-03" db="EMBL/GenBank/DDBJ databases">
        <title>Spore heat resistance.</title>
        <authorList>
            <person name="Boekhorst J."/>
            <person name="Berendsen E.M."/>
            <person name="Wells-Bennik M.H."/>
            <person name="Kuipers O.P."/>
        </authorList>
    </citation>
    <scope>NUCLEOTIDE SEQUENCE [LARGE SCALE GENOMIC DNA]</scope>
    <source>
        <strain evidence="2 3">GS8</strain>
    </source>
</reference>
<sequence length="58" mass="6496">MSSPPRCRPDGNGLLRADSRAHSRGKGSYCLYMTAGVKKTDEHFSLYEGYIHGMITYI</sequence>
<name>A0ABQ7HEP9_GEOSE</name>
<organism evidence="2 3">
    <name type="scientific">Geobacillus stearothermophilus</name>
    <name type="common">Bacillus stearothermophilus</name>
    <dbReference type="NCBI Taxonomy" id="1422"/>
    <lineage>
        <taxon>Bacteria</taxon>
        <taxon>Bacillati</taxon>
        <taxon>Bacillota</taxon>
        <taxon>Bacilli</taxon>
        <taxon>Bacillales</taxon>
        <taxon>Anoxybacillaceae</taxon>
        <taxon>Geobacillus</taxon>
    </lineage>
</organism>
<keyword evidence="3" id="KW-1185">Reference proteome</keyword>